<accession>A0A7J7F7D6</accession>
<sequence>VKEENDLKFLAAGTYLGGTNLGFQMEQHNYRRKNDDVHTLNLKRTWRSHCDNQKPGSHKCLISGDTADTHLLYVDIDIPCQDEGARSVEPRRSFRENVLLMLPDLLQLNLRSQVSQKAPVLFSSALMTDGALRFLLKRRLQLLLPRVQR</sequence>
<evidence type="ECO:0000256" key="2">
    <source>
        <dbReference type="ARBA" id="ARBA00023274"/>
    </source>
</evidence>
<dbReference type="InterPro" id="IPR005707">
    <property type="entry name" value="Ribosomal_uS2_euk/arc"/>
</dbReference>
<dbReference type="AlphaFoldDB" id="A0A7J7F7D6"/>
<dbReference type="GO" id="GO:0003735">
    <property type="term" value="F:structural constituent of ribosome"/>
    <property type="evidence" value="ECO:0007669"/>
    <property type="project" value="InterPro"/>
</dbReference>
<keyword evidence="2" id="KW-0687">Ribonucleoprotein</keyword>
<feature type="non-terminal residue" evidence="3">
    <location>
        <position position="149"/>
    </location>
</feature>
<comment type="caution">
    <text evidence="3">The sequence shown here is derived from an EMBL/GenBank/DDBJ whole genome shotgun (WGS) entry which is preliminary data.</text>
</comment>
<dbReference type="GO" id="GO:0006412">
    <property type="term" value="P:translation"/>
    <property type="evidence" value="ECO:0007669"/>
    <property type="project" value="InterPro"/>
</dbReference>
<dbReference type="Gene3D" id="3.40.50.10490">
    <property type="entry name" value="Glucose-6-phosphate isomerase like protein, domain 1"/>
    <property type="match status" value="1"/>
</dbReference>
<evidence type="ECO:0000313" key="3">
    <source>
        <dbReference type="EMBL" id="KAF5923798.1"/>
    </source>
</evidence>
<dbReference type="GO" id="GO:0015935">
    <property type="term" value="C:small ribosomal subunit"/>
    <property type="evidence" value="ECO:0007669"/>
    <property type="project" value="InterPro"/>
</dbReference>
<evidence type="ECO:0000313" key="4">
    <source>
        <dbReference type="Proteomes" id="UP000551758"/>
    </source>
</evidence>
<proteinExistence type="predicted"/>
<organism evidence="3 4">
    <name type="scientific">Diceros bicornis minor</name>
    <name type="common">South-central black rhinoceros</name>
    <dbReference type="NCBI Taxonomy" id="77932"/>
    <lineage>
        <taxon>Eukaryota</taxon>
        <taxon>Metazoa</taxon>
        <taxon>Chordata</taxon>
        <taxon>Craniata</taxon>
        <taxon>Vertebrata</taxon>
        <taxon>Euteleostomi</taxon>
        <taxon>Mammalia</taxon>
        <taxon>Eutheria</taxon>
        <taxon>Laurasiatheria</taxon>
        <taxon>Perissodactyla</taxon>
        <taxon>Rhinocerotidae</taxon>
        <taxon>Diceros</taxon>
    </lineage>
</organism>
<protein>
    <submittedName>
        <fullName evidence="3">Uncharacterized protein</fullName>
    </submittedName>
</protein>
<dbReference type="PANTHER" id="PTHR11489">
    <property type="entry name" value="40S RIBOSOMAL PROTEIN SA"/>
    <property type="match status" value="1"/>
</dbReference>
<evidence type="ECO:0000256" key="1">
    <source>
        <dbReference type="ARBA" id="ARBA00022980"/>
    </source>
</evidence>
<keyword evidence="4" id="KW-1185">Reference proteome</keyword>
<dbReference type="EMBL" id="JACDTQ010001128">
    <property type="protein sequence ID" value="KAF5923798.1"/>
    <property type="molecule type" value="Genomic_DNA"/>
</dbReference>
<reference evidence="3 4" key="1">
    <citation type="journal article" date="2020" name="Mol. Biol. Evol.">
        <title>Interspecific Gene Flow and the Evolution of Specialization in Black and White Rhinoceros.</title>
        <authorList>
            <person name="Moodley Y."/>
            <person name="Westbury M.V."/>
            <person name="Russo I.M."/>
            <person name="Gopalakrishnan S."/>
            <person name="Rakotoarivelo A."/>
            <person name="Olsen R.A."/>
            <person name="Prost S."/>
            <person name="Tunstall T."/>
            <person name="Ryder O.A."/>
            <person name="Dalen L."/>
            <person name="Bruford M.W."/>
        </authorList>
    </citation>
    <scope>NUCLEOTIDE SEQUENCE [LARGE SCALE GENOMIC DNA]</scope>
    <source>
        <strain evidence="3">SBR-YM</strain>
        <tissue evidence="3">Skin</tissue>
    </source>
</reference>
<keyword evidence="1" id="KW-0689">Ribosomal protein</keyword>
<dbReference type="InterPro" id="IPR023591">
    <property type="entry name" value="Ribosomal_uS2_flav_dom_sf"/>
</dbReference>
<dbReference type="SUPFAM" id="SSF52313">
    <property type="entry name" value="Ribosomal protein S2"/>
    <property type="match status" value="1"/>
</dbReference>
<name>A0A7J7F7D6_DICBM</name>
<gene>
    <name evidence="3" type="ORF">HPG69_016286</name>
</gene>
<dbReference type="Proteomes" id="UP000551758">
    <property type="component" value="Unassembled WGS sequence"/>
</dbReference>